<evidence type="ECO:0000256" key="2">
    <source>
        <dbReference type="ARBA" id="ARBA00004613"/>
    </source>
</evidence>
<evidence type="ECO:0000313" key="12">
    <source>
        <dbReference type="EMBL" id="KAF2496141.1"/>
    </source>
</evidence>
<keyword evidence="9" id="KW-0349">Heme</keyword>
<keyword evidence="13" id="KW-1185">Reference proteome</keyword>
<evidence type="ECO:0000256" key="3">
    <source>
        <dbReference type="ARBA" id="ARBA00010031"/>
    </source>
</evidence>
<dbReference type="EMBL" id="MU004188">
    <property type="protein sequence ID" value="KAF2496141.1"/>
    <property type="molecule type" value="Genomic_DNA"/>
</dbReference>
<protein>
    <recommendedName>
        <fullName evidence="11">CFEM domain-containing protein</fullName>
    </recommendedName>
</protein>
<evidence type="ECO:0000313" key="13">
    <source>
        <dbReference type="Proteomes" id="UP000799750"/>
    </source>
</evidence>
<dbReference type="AlphaFoldDB" id="A0A6A6QUQ4"/>
<keyword evidence="6 10" id="KW-0732">Signal</keyword>
<organism evidence="12 13">
    <name type="scientific">Lophium mytilinum</name>
    <dbReference type="NCBI Taxonomy" id="390894"/>
    <lineage>
        <taxon>Eukaryota</taxon>
        <taxon>Fungi</taxon>
        <taxon>Dikarya</taxon>
        <taxon>Ascomycota</taxon>
        <taxon>Pezizomycotina</taxon>
        <taxon>Dothideomycetes</taxon>
        <taxon>Pleosporomycetidae</taxon>
        <taxon>Mytilinidiales</taxon>
        <taxon>Mytilinidiaceae</taxon>
        <taxon>Lophium</taxon>
    </lineage>
</organism>
<keyword evidence="9" id="KW-0408">Iron</keyword>
<comment type="caution">
    <text evidence="9">Lacks conserved residue(s) required for the propagation of feature annotation.</text>
</comment>
<evidence type="ECO:0000256" key="8">
    <source>
        <dbReference type="ARBA" id="ARBA00023288"/>
    </source>
</evidence>
<evidence type="ECO:0000256" key="4">
    <source>
        <dbReference type="ARBA" id="ARBA00022525"/>
    </source>
</evidence>
<proteinExistence type="inferred from homology"/>
<feature type="chain" id="PRO_5025536881" description="CFEM domain-containing protein" evidence="10">
    <location>
        <begin position="17"/>
        <end position="93"/>
    </location>
</feature>
<feature type="binding site" description="axial binding residue" evidence="9">
    <location>
        <position position="51"/>
    </location>
    <ligand>
        <name>heme</name>
        <dbReference type="ChEBI" id="CHEBI:30413"/>
    </ligand>
    <ligandPart>
        <name>Fe</name>
        <dbReference type="ChEBI" id="CHEBI:18248"/>
    </ligandPart>
</feature>
<name>A0A6A6QUQ4_9PEZI</name>
<accession>A0A6A6QUQ4</accession>
<evidence type="ECO:0000256" key="1">
    <source>
        <dbReference type="ARBA" id="ARBA00004589"/>
    </source>
</evidence>
<dbReference type="InterPro" id="IPR008427">
    <property type="entry name" value="Extracellular_membr_CFEM_dom"/>
</dbReference>
<evidence type="ECO:0000256" key="5">
    <source>
        <dbReference type="ARBA" id="ARBA00022622"/>
    </source>
</evidence>
<keyword evidence="7 9" id="KW-1015">Disulfide bond</keyword>
<evidence type="ECO:0000256" key="7">
    <source>
        <dbReference type="ARBA" id="ARBA00023157"/>
    </source>
</evidence>
<dbReference type="GO" id="GO:0046872">
    <property type="term" value="F:metal ion binding"/>
    <property type="evidence" value="ECO:0007669"/>
    <property type="project" value="UniProtKB-UniRule"/>
</dbReference>
<keyword evidence="8" id="KW-0449">Lipoprotein</keyword>
<evidence type="ECO:0000256" key="10">
    <source>
        <dbReference type="SAM" id="SignalP"/>
    </source>
</evidence>
<evidence type="ECO:0000256" key="6">
    <source>
        <dbReference type="ARBA" id="ARBA00022729"/>
    </source>
</evidence>
<gene>
    <name evidence="12" type="ORF">BU16DRAFT_526663</name>
</gene>
<keyword evidence="5" id="KW-0336">GPI-anchor</keyword>
<evidence type="ECO:0000256" key="9">
    <source>
        <dbReference type="PROSITE-ProRule" id="PRU01356"/>
    </source>
</evidence>
<evidence type="ECO:0000259" key="11">
    <source>
        <dbReference type="PROSITE" id="PS52012"/>
    </source>
</evidence>
<dbReference type="Proteomes" id="UP000799750">
    <property type="component" value="Unassembled WGS sequence"/>
</dbReference>
<comment type="similarity">
    <text evidence="3">Belongs to the RBT5 family.</text>
</comment>
<feature type="signal peptide" evidence="10">
    <location>
        <begin position="1"/>
        <end position="16"/>
    </location>
</feature>
<keyword evidence="5" id="KW-0325">Glycoprotein</keyword>
<feature type="disulfide bond" evidence="9">
    <location>
        <begin position="56"/>
        <end position="89"/>
    </location>
</feature>
<dbReference type="OrthoDB" id="3065412at2759"/>
<dbReference type="GO" id="GO:0005576">
    <property type="term" value="C:extracellular region"/>
    <property type="evidence" value="ECO:0007669"/>
    <property type="project" value="UniProtKB-SubCell"/>
</dbReference>
<feature type="domain" description="CFEM" evidence="11">
    <location>
        <begin position="3"/>
        <end position="93"/>
    </location>
</feature>
<sequence>MRLLLPLLALTALTTAQLNLQTAPFTNAPLCAQECATDAINAAACSIETSDMACFCRDSIFRSEVTACVKSTCRIGDMIQSLAWARRVCPGVF</sequence>
<dbReference type="Pfam" id="PF05730">
    <property type="entry name" value="CFEM"/>
    <property type="match status" value="1"/>
</dbReference>
<dbReference type="SMART" id="SM00747">
    <property type="entry name" value="CFEM"/>
    <property type="match status" value="1"/>
</dbReference>
<dbReference type="GO" id="GO:0098552">
    <property type="term" value="C:side of membrane"/>
    <property type="evidence" value="ECO:0007669"/>
    <property type="project" value="UniProtKB-KW"/>
</dbReference>
<reference evidence="12" key="1">
    <citation type="journal article" date="2020" name="Stud. Mycol.">
        <title>101 Dothideomycetes genomes: a test case for predicting lifestyles and emergence of pathogens.</title>
        <authorList>
            <person name="Haridas S."/>
            <person name="Albert R."/>
            <person name="Binder M."/>
            <person name="Bloem J."/>
            <person name="Labutti K."/>
            <person name="Salamov A."/>
            <person name="Andreopoulos B."/>
            <person name="Baker S."/>
            <person name="Barry K."/>
            <person name="Bills G."/>
            <person name="Bluhm B."/>
            <person name="Cannon C."/>
            <person name="Castanera R."/>
            <person name="Culley D."/>
            <person name="Daum C."/>
            <person name="Ezra D."/>
            <person name="Gonzalez J."/>
            <person name="Henrissat B."/>
            <person name="Kuo A."/>
            <person name="Liang C."/>
            <person name="Lipzen A."/>
            <person name="Lutzoni F."/>
            <person name="Magnuson J."/>
            <person name="Mondo S."/>
            <person name="Nolan M."/>
            <person name="Ohm R."/>
            <person name="Pangilinan J."/>
            <person name="Park H.-J."/>
            <person name="Ramirez L."/>
            <person name="Alfaro M."/>
            <person name="Sun H."/>
            <person name="Tritt A."/>
            <person name="Yoshinaga Y."/>
            <person name="Zwiers L.-H."/>
            <person name="Turgeon B."/>
            <person name="Goodwin S."/>
            <person name="Spatafora J."/>
            <person name="Crous P."/>
            <person name="Grigoriev I."/>
        </authorList>
    </citation>
    <scope>NUCLEOTIDE SEQUENCE</scope>
    <source>
        <strain evidence="12">CBS 269.34</strain>
    </source>
</reference>
<keyword evidence="5" id="KW-0472">Membrane</keyword>
<dbReference type="PROSITE" id="PS52012">
    <property type="entry name" value="CFEM"/>
    <property type="match status" value="1"/>
</dbReference>
<comment type="subcellular location">
    <subcellularLocation>
        <location evidence="1">Membrane</location>
        <topology evidence="1">Lipid-anchor</topology>
        <topology evidence="1">GPI-anchor</topology>
    </subcellularLocation>
    <subcellularLocation>
        <location evidence="2">Secreted</location>
    </subcellularLocation>
</comment>
<keyword evidence="4" id="KW-0964">Secreted</keyword>
<keyword evidence="9" id="KW-0479">Metal-binding</keyword>